<dbReference type="NCBIfam" id="TIGR01764">
    <property type="entry name" value="excise"/>
    <property type="match status" value="1"/>
</dbReference>
<dbReference type="SUPFAM" id="SSF46955">
    <property type="entry name" value="Putative DNA-binding domain"/>
    <property type="match status" value="1"/>
</dbReference>
<dbReference type="Proteomes" id="UP000273022">
    <property type="component" value="Unassembled WGS sequence"/>
</dbReference>
<dbReference type="InterPro" id="IPR038148">
    <property type="entry name" value="Tn1545/Tn916_Xis"/>
</dbReference>
<accession>A0A3A6UJ08</accession>
<evidence type="ECO:0000259" key="1">
    <source>
        <dbReference type="Pfam" id="PF12728"/>
    </source>
</evidence>
<dbReference type="Pfam" id="PF12728">
    <property type="entry name" value="HTH_17"/>
    <property type="match status" value="1"/>
</dbReference>
<dbReference type="AlphaFoldDB" id="A0A3A6UJ08"/>
<protein>
    <submittedName>
        <fullName evidence="2">Helix-turn-helix domain-containing protein</fullName>
    </submittedName>
</protein>
<comment type="caution">
    <text evidence="2">The sequence shown here is derived from an EMBL/GenBank/DDBJ whole genome shotgun (WGS) entry which is preliminary data.</text>
</comment>
<gene>
    <name evidence="2" type="ORF">D5R81_08415</name>
</gene>
<proteinExistence type="predicted"/>
<dbReference type="InterPro" id="IPR010093">
    <property type="entry name" value="SinI_DNA-bd"/>
</dbReference>
<dbReference type="EMBL" id="QYYH01000042">
    <property type="protein sequence ID" value="RJY17461.1"/>
    <property type="molecule type" value="Genomic_DNA"/>
</dbReference>
<name>A0A3A6UJ08_9GAMM</name>
<evidence type="ECO:0000313" key="2">
    <source>
        <dbReference type="EMBL" id="RJY17461.1"/>
    </source>
</evidence>
<dbReference type="GO" id="GO:0003677">
    <property type="term" value="F:DNA binding"/>
    <property type="evidence" value="ECO:0007669"/>
    <property type="project" value="InterPro"/>
</dbReference>
<dbReference type="InterPro" id="IPR041657">
    <property type="entry name" value="HTH_17"/>
</dbReference>
<organism evidence="2 3">
    <name type="scientific">Parashewanella spongiae</name>
    <dbReference type="NCBI Taxonomy" id="342950"/>
    <lineage>
        <taxon>Bacteria</taxon>
        <taxon>Pseudomonadati</taxon>
        <taxon>Pseudomonadota</taxon>
        <taxon>Gammaproteobacteria</taxon>
        <taxon>Alteromonadales</taxon>
        <taxon>Shewanellaceae</taxon>
        <taxon>Parashewanella</taxon>
    </lineage>
</organism>
<keyword evidence="3" id="KW-1185">Reference proteome</keyword>
<feature type="domain" description="Helix-turn-helix" evidence="1">
    <location>
        <begin position="9"/>
        <end position="58"/>
    </location>
</feature>
<dbReference type="InterPro" id="IPR009061">
    <property type="entry name" value="DNA-bd_dom_put_sf"/>
</dbReference>
<dbReference type="Gene3D" id="3.90.105.50">
    <property type="match status" value="1"/>
</dbReference>
<reference evidence="2 3" key="1">
    <citation type="submission" date="2018-09" db="EMBL/GenBank/DDBJ databases">
        <title>Phylogeny of the Shewanellaceae, and recommendation for two new genera, Pseudoshewanella and Parashewanella.</title>
        <authorList>
            <person name="Wang G."/>
        </authorList>
    </citation>
    <scope>NUCLEOTIDE SEQUENCE [LARGE SCALE GENOMIC DNA]</scope>
    <source>
        <strain evidence="2 3">KCTC 22492</strain>
    </source>
</reference>
<evidence type="ECO:0000313" key="3">
    <source>
        <dbReference type="Proteomes" id="UP000273022"/>
    </source>
</evidence>
<dbReference type="OrthoDB" id="597977at2"/>
<sequence>MSLNIKTVLSMDECSEYTGLTKNYLYKLTHNKQIPHFKPNGKKLFFKRQDIDNWLLSNKVDSQNDFDERAMEKVFELNELIKP</sequence>